<dbReference type="EMBL" id="JAGGNH010000006">
    <property type="protein sequence ID" value="KAJ0969908.1"/>
    <property type="molecule type" value="Genomic_DNA"/>
</dbReference>
<feature type="compositionally biased region" description="Low complexity" evidence="4">
    <location>
        <begin position="1"/>
        <end position="26"/>
    </location>
</feature>
<dbReference type="Pfam" id="PF13812">
    <property type="entry name" value="PPR_3"/>
    <property type="match status" value="1"/>
</dbReference>
<protein>
    <recommendedName>
        <fullName evidence="5">DYW domain-containing protein</fullName>
    </recommendedName>
</protein>
<dbReference type="Proteomes" id="UP001085076">
    <property type="component" value="Miscellaneous, Linkage group lg06"/>
</dbReference>
<evidence type="ECO:0000256" key="2">
    <source>
        <dbReference type="ARBA" id="ARBA00022737"/>
    </source>
</evidence>
<evidence type="ECO:0000256" key="4">
    <source>
        <dbReference type="SAM" id="MobiDB-lite"/>
    </source>
</evidence>
<dbReference type="Pfam" id="PF13041">
    <property type="entry name" value="PPR_2"/>
    <property type="match status" value="1"/>
</dbReference>
<evidence type="ECO:0000313" key="6">
    <source>
        <dbReference type="EMBL" id="KAJ0969908.1"/>
    </source>
</evidence>
<dbReference type="FunFam" id="1.25.40.10:FF:000515">
    <property type="entry name" value="Pentatricopeptide repeat-containing protein chloroplastic"/>
    <property type="match status" value="1"/>
</dbReference>
<evidence type="ECO:0000256" key="1">
    <source>
        <dbReference type="ARBA" id="ARBA00006643"/>
    </source>
</evidence>
<reference evidence="6" key="1">
    <citation type="submission" date="2021-03" db="EMBL/GenBank/DDBJ databases">
        <authorList>
            <person name="Li Z."/>
            <person name="Yang C."/>
        </authorList>
    </citation>
    <scope>NUCLEOTIDE SEQUENCE</scope>
    <source>
        <strain evidence="6">Dzin_1.0</strain>
        <tissue evidence="6">Leaf</tissue>
    </source>
</reference>
<dbReference type="OrthoDB" id="428658at2759"/>
<organism evidence="6 7">
    <name type="scientific">Dioscorea zingiberensis</name>
    <dbReference type="NCBI Taxonomy" id="325984"/>
    <lineage>
        <taxon>Eukaryota</taxon>
        <taxon>Viridiplantae</taxon>
        <taxon>Streptophyta</taxon>
        <taxon>Embryophyta</taxon>
        <taxon>Tracheophyta</taxon>
        <taxon>Spermatophyta</taxon>
        <taxon>Magnoliopsida</taxon>
        <taxon>Liliopsida</taxon>
        <taxon>Dioscoreales</taxon>
        <taxon>Dioscoreaceae</taxon>
        <taxon>Dioscorea</taxon>
    </lineage>
</organism>
<comment type="similarity">
    <text evidence="1">Belongs to the PPR family. PCMP-H subfamily.</text>
</comment>
<feature type="repeat" description="PPR" evidence="3">
    <location>
        <begin position="293"/>
        <end position="327"/>
    </location>
</feature>
<feature type="compositionally biased region" description="Pro residues" evidence="4">
    <location>
        <begin position="48"/>
        <end position="62"/>
    </location>
</feature>
<feature type="repeat" description="PPR" evidence="3">
    <location>
        <begin position="157"/>
        <end position="191"/>
    </location>
</feature>
<dbReference type="Pfam" id="PF01535">
    <property type="entry name" value="PPR"/>
    <property type="match status" value="3"/>
</dbReference>
<dbReference type="Pfam" id="PF20431">
    <property type="entry name" value="E_motif"/>
    <property type="match status" value="1"/>
</dbReference>
<name>A0A9D5CBV6_9LILI</name>
<keyword evidence="2" id="KW-0677">Repeat</keyword>
<feature type="domain" description="DYW" evidence="5">
    <location>
        <begin position="566"/>
        <end position="658"/>
    </location>
</feature>
<gene>
    <name evidence="6" type="ORF">J5N97_022785</name>
</gene>
<dbReference type="FunFam" id="1.25.40.10:FF:000344">
    <property type="entry name" value="Pentatricopeptide repeat-containing protein"/>
    <property type="match status" value="1"/>
</dbReference>
<dbReference type="Pfam" id="PF14432">
    <property type="entry name" value="DYW_deaminase"/>
    <property type="match status" value="1"/>
</dbReference>
<proteinExistence type="inferred from homology"/>
<dbReference type="GO" id="GO:0008270">
    <property type="term" value="F:zinc ion binding"/>
    <property type="evidence" value="ECO:0007669"/>
    <property type="project" value="InterPro"/>
</dbReference>
<dbReference type="InterPro" id="IPR046848">
    <property type="entry name" value="E_motif"/>
</dbReference>
<dbReference type="NCBIfam" id="TIGR00756">
    <property type="entry name" value="PPR"/>
    <property type="match status" value="4"/>
</dbReference>
<dbReference type="PANTHER" id="PTHR47926:SF386">
    <property type="entry name" value="PENTATRICOPEPTIDE REPEAT-CONTAINING PROTEIN"/>
    <property type="match status" value="1"/>
</dbReference>
<keyword evidence="7" id="KW-1185">Reference proteome</keyword>
<feature type="compositionally biased region" description="Pro residues" evidence="4">
    <location>
        <begin position="27"/>
        <end position="40"/>
    </location>
</feature>
<evidence type="ECO:0000256" key="3">
    <source>
        <dbReference type="PROSITE-ProRule" id="PRU00708"/>
    </source>
</evidence>
<dbReference type="Gene3D" id="1.25.40.10">
    <property type="entry name" value="Tetratricopeptide repeat domain"/>
    <property type="match status" value="3"/>
</dbReference>
<sequence length="658" mass="72285">MASQVSLKPSKPTPTSSRPVSTSSPYALPPSSSPPTPPSAASPKPSLSSPPSPTPTPSPSPPLISSLSQANLFHDALLLLRRMLSLGLPPDPFVLPSALKASSSLPSLPLGCQLHAISIASGLSADPFVQSSLVHMYLKCNRMPDAHLLFDRMPHRNVVSWSAMIAAYAKHGRVDNALDMFDKMWHSGVEPNLVTWNGMIAGFNYGGCFHDSLLVFSKMHSEGFCPDGTSVSSALSAAGDVDNVVIGKQIHCYEMKAGFGVDECVVSALIDMYGKCGEAKRWFCVLGEVDQMDVASCNAVVTGLSRNGLVQDALREFRRFEGLGIKLNVVSWTSIIACCAQNGKDMEALELVREVQMTGVEANSVTIPCLLPACANIVALMHGKSAHCFSLLRRNIRRCAGLVEKGWYYFNTMNREHGIAARMEHYACMVSLLGRTGKLEEAYDLIQEMAFEPDACVWGALLSSCRVYANVMLGEIAAEKLFELEPGNAGNYVLLSNIYANKGIWDGVDRVRDQMKSMGLKKNPGCSWIEIKNKIHMLLAGDNTHSQMRKILEKLEQLNLEMKRLGHYPSTDFVLHNVEEQDKEQMLCGHSEKLAVALGLINMCPGTPLRVIKNLRICGDCHAFMKFVSSFECRELFVRDTNRFHHFKEGVCSCADYW</sequence>
<dbReference type="AlphaFoldDB" id="A0A9D5CBV6"/>
<feature type="repeat" description="PPR" evidence="3">
    <location>
        <begin position="192"/>
        <end position="226"/>
    </location>
</feature>
<dbReference type="InterPro" id="IPR002885">
    <property type="entry name" value="PPR_rpt"/>
</dbReference>
<dbReference type="PROSITE" id="PS51375">
    <property type="entry name" value="PPR"/>
    <property type="match status" value="4"/>
</dbReference>
<reference evidence="6" key="2">
    <citation type="journal article" date="2022" name="Hortic Res">
        <title>The genome of Dioscorea zingiberensis sheds light on the biosynthesis, origin and evolution of the medicinally important diosgenin saponins.</title>
        <authorList>
            <person name="Li Y."/>
            <person name="Tan C."/>
            <person name="Li Z."/>
            <person name="Guo J."/>
            <person name="Li S."/>
            <person name="Chen X."/>
            <person name="Wang C."/>
            <person name="Dai X."/>
            <person name="Yang H."/>
            <person name="Song W."/>
            <person name="Hou L."/>
            <person name="Xu J."/>
            <person name="Tong Z."/>
            <person name="Xu A."/>
            <person name="Yuan X."/>
            <person name="Wang W."/>
            <person name="Yang Q."/>
            <person name="Chen L."/>
            <person name="Sun Z."/>
            <person name="Wang K."/>
            <person name="Pan B."/>
            <person name="Chen J."/>
            <person name="Bao Y."/>
            <person name="Liu F."/>
            <person name="Qi X."/>
            <person name="Gang D.R."/>
            <person name="Wen J."/>
            <person name="Li J."/>
        </authorList>
    </citation>
    <scope>NUCLEOTIDE SEQUENCE</scope>
    <source>
        <strain evidence="6">Dzin_1.0</strain>
    </source>
</reference>
<feature type="repeat" description="PPR" evidence="3">
    <location>
        <begin position="328"/>
        <end position="362"/>
    </location>
</feature>
<comment type="caution">
    <text evidence="6">The sequence shown here is derived from an EMBL/GenBank/DDBJ whole genome shotgun (WGS) entry which is preliminary data.</text>
</comment>
<feature type="region of interest" description="Disordered" evidence="4">
    <location>
        <begin position="1"/>
        <end position="63"/>
    </location>
</feature>
<dbReference type="InterPro" id="IPR011990">
    <property type="entry name" value="TPR-like_helical_dom_sf"/>
</dbReference>
<dbReference type="GO" id="GO:0009451">
    <property type="term" value="P:RNA modification"/>
    <property type="evidence" value="ECO:0007669"/>
    <property type="project" value="InterPro"/>
</dbReference>
<evidence type="ECO:0000259" key="5">
    <source>
        <dbReference type="Pfam" id="PF14432"/>
    </source>
</evidence>
<dbReference type="GO" id="GO:0003723">
    <property type="term" value="F:RNA binding"/>
    <property type="evidence" value="ECO:0007669"/>
    <property type="project" value="InterPro"/>
</dbReference>
<accession>A0A9D5CBV6</accession>
<dbReference type="PANTHER" id="PTHR47926">
    <property type="entry name" value="PENTATRICOPEPTIDE REPEAT-CONTAINING PROTEIN"/>
    <property type="match status" value="1"/>
</dbReference>
<dbReference type="InterPro" id="IPR046960">
    <property type="entry name" value="PPR_At4g14850-like_plant"/>
</dbReference>
<dbReference type="FunFam" id="1.25.40.10:FF:000598">
    <property type="entry name" value="pentatricopeptide repeat-containing protein At1g20230 isoform X2"/>
    <property type="match status" value="1"/>
</dbReference>
<dbReference type="InterPro" id="IPR032867">
    <property type="entry name" value="DYW_dom"/>
</dbReference>
<evidence type="ECO:0000313" key="7">
    <source>
        <dbReference type="Proteomes" id="UP001085076"/>
    </source>
</evidence>